<dbReference type="EMBL" id="JAWCUA010000001">
    <property type="protein sequence ID" value="MDU0111847.1"/>
    <property type="molecule type" value="Genomic_DNA"/>
</dbReference>
<reference evidence="1 2" key="1">
    <citation type="submission" date="2023-10" db="EMBL/GenBank/DDBJ databases">
        <title>Psychrosphaera aquimaarina strain SW33 isolated from seawater.</title>
        <authorList>
            <person name="Bayburt H."/>
            <person name="Kim J.M."/>
            <person name="Choi B.J."/>
            <person name="Jeon C.O."/>
        </authorList>
    </citation>
    <scope>NUCLEOTIDE SEQUENCE [LARGE SCALE GENOMIC DNA]</scope>
    <source>
        <strain evidence="1 2">KCTC 52743</strain>
    </source>
</reference>
<dbReference type="Pfam" id="PF05768">
    <property type="entry name" value="Glrx-like"/>
    <property type="match status" value="1"/>
</dbReference>
<dbReference type="RefSeq" id="WP_216055820.1">
    <property type="nucleotide sequence ID" value="NZ_JAWCUA010000001.1"/>
</dbReference>
<protein>
    <submittedName>
        <fullName evidence="1">Glutaredoxin family protein</fullName>
    </submittedName>
</protein>
<dbReference type="InterPro" id="IPR008554">
    <property type="entry name" value="Glutaredoxin-like"/>
</dbReference>
<dbReference type="Proteomes" id="UP001257914">
    <property type="component" value="Unassembled WGS sequence"/>
</dbReference>
<name>A0ABU3QWP4_9GAMM</name>
<proteinExistence type="predicted"/>
<accession>A0ABU3QWP4</accession>
<comment type="caution">
    <text evidence="1">The sequence shown here is derived from an EMBL/GenBank/DDBJ whole genome shotgun (WGS) entry which is preliminary data.</text>
</comment>
<sequence length="80" mass="9142">MPKQVFLYSTDGCHLCNDALTLCQSVGLSPTIVDIVEDDNLVHLYGTYIPVLLVEREEQGLFWPFDAEQIKQYLKFYGIS</sequence>
<evidence type="ECO:0000313" key="1">
    <source>
        <dbReference type="EMBL" id="MDU0111847.1"/>
    </source>
</evidence>
<organism evidence="1 2">
    <name type="scientific">Psychrosphaera aquimarina</name>
    <dbReference type="NCBI Taxonomy" id="2044854"/>
    <lineage>
        <taxon>Bacteria</taxon>
        <taxon>Pseudomonadati</taxon>
        <taxon>Pseudomonadota</taxon>
        <taxon>Gammaproteobacteria</taxon>
        <taxon>Alteromonadales</taxon>
        <taxon>Pseudoalteromonadaceae</taxon>
        <taxon>Psychrosphaera</taxon>
    </lineage>
</organism>
<evidence type="ECO:0000313" key="2">
    <source>
        <dbReference type="Proteomes" id="UP001257914"/>
    </source>
</evidence>
<keyword evidence="2" id="KW-1185">Reference proteome</keyword>
<gene>
    <name evidence="1" type="ORF">RT723_02235</name>
</gene>